<organism evidence="3">
    <name type="scientific">Chaetoceros debilis</name>
    <dbReference type="NCBI Taxonomy" id="122233"/>
    <lineage>
        <taxon>Eukaryota</taxon>
        <taxon>Sar</taxon>
        <taxon>Stramenopiles</taxon>
        <taxon>Ochrophyta</taxon>
        <taxon>Bacillariophyta</taxon>
        <taxon>Coscinodiscophyceae</taxon>
        <taxon>Chaetocerotophycidae</taxon>
        <taxon>Chaetocerotales</taxon>
        <taxon>Chaetocerotaceae</taxon>
        <taxon>Chaetoceros</taxon>
    </lineage>
</organism>
<sequence>MKKNHQIPIVILCLWTCTVTILKKLLFLLSENLGVVKNSIRNVSIDRTLAIFKAFALAKIKNNIEVKVKEKEEETQWLEDFQGDRYEDITKFVTELRMALKKGKAPPVSILKCNFQKMNSDDVDEESDWTVLKDTHLDEKYYSVCKKCVKKLSANILWLPGPSGDEEKGVQPLFEDLLRCIAAGLPSASAIECGENKDERHSPKKGHLASKMSIGNSESRAKRIPDITIWTSGKHLRVMDDDNIRLTFELKPLQRKSQNPRNLFNEGLNQGLSHSSKSLMQALNFGPGLAAHCTFVVATPVYIRVMRLHSVSPGTPESKVNLEMSEFLPLVSKKGFERFYKSDRKKECGSVRFSEEMKAFSQDLYGPDSDDDDCYHNRSAFFAIRKLMTNSRQDLVGTNMTDTVLIGCGTFGTILSTCGGGVLKVSKNGRIGFLLQELQILWYLKFIKEPTEKGRANVIQYVEHGTKKMTFGSTQISMECLHLKPRGASPYSYSPEKLRECMDAIAEGLKLGLNFLHSHGIVHNDLSFQNFIIYNGIAVIIDLGSAKPEYTEMKTIVGTPNFTHNEPLTKNKWFSLRQYDQASLAYVIRVVDNGGYVPWTPIEYPYENNCIERDKSTKIWLQNVKGMNLDMKDYLEAGIFFEQKGEEKRKPSTILPTEQDFQFTDTIN</sequence>
<name>A0A7S3QCA8_9STRA</name>
<dbReference type="InterPro" id="IPR000719">
    <property type="entry name" value="Prot_kinase_dom"/>
</dbReference>
<feature type="transmembrane region" description="Helical" evidence="1">
    <location>
        <begin position="7"/>
        <end position="29"/>
    </location>
</feature>
<gene>
    <name evidence="3" type="ORF">CDEB00056_LOCUS17258</name>
</gene>
<dbReference type="GO" id="GO:0005524">
    <property type="term" value="F:ATP binding"/>
    <property type="evidence" value="ECO:0007669"/>
    <property type="project" value="InterPro"/>
</dbReference>
<dbReference type="AlphaFoldDB" id="A0A7S3QCA8"/>
<dbReference type="Pfam" id="PF00069">
    <property type="entry name" value="Pkinase"/>
    <property type="match status" value="1"/>
</dbReference>
<proteinExistence type="predicted"/>
<keyword evidence="1" id="KW-1133">Transmembrane helix</keyword>
<protein>
    <recommendedName>
        <fullName evidence="2">Protein kinase domain-containing protein</fullName>
    </recommendedName>
</protein>
<keyword evidence="1" id="KW-0812">Transmembrane</keyword>
<dbReference type="SUPFAM" id="SSF56112">
    <property type="entry name" value="Protein kinase-like (PK-like)"/>
    <property type="match status" value="1"/>
</dbReference>
<evidence type="ECO:0000259" key="2">
    <source>
        <dbReference type="PROSITE" id="PS50011"/>
    </source>
</evidence>
<feature type="domain" description="Protein kinase" evidence="2">
    <location>
        <begin position="325"/>
        <end position="668"/>
    </location>
</feature>
<dbReference type="SMART" id="SM00220">
    <property type="entry name" value="S_TKc"/>
    <property type="match status" value="1"/>
</dbReference>
<evidence type="ECO:0000256" key="1">
    <source>
        <dbReference type="SAM" id="Phobius"/>
    </source>
</evidence>
<dbReference type="Gene3D" id="1.10.510.10">
    <property type="entry name" value="Transferase(Phosphotransferase) domain 1"/>
    <property type="match status" value="1"/>
</dbReference>
<keyword evidence="1" id="KW-0472">Membrane</keyword>
<dbReference type="PROSITE" id="PS50011">
    <property type="entry name" value="PROTEIN_KINASE_DOM"/>
    <property type="match status" value="1"/>
</dbReference>
<accession>A0A7S3QCA8</accession>
<dbReference type="InterPro" id="IPR011009">
    <property type="entry name" value="Kinase-like_dom_sf"/>
</dbReference>
<dbReference type="GO" id="GO:0004672">
    <property type="term" value="F:protein kinase activity"/>
    <property type="evidence" value="ECO:0007669"/>
    <property type="project" value="InterPro"/>
</dbReference>
<evidence type="ECO:0000313" key="3">
    <source>
        <dbReference type="EMBL" id="CAE0472405.1"/>
    </source>
</evidence>
<dbReference type="EMBL" id="HBIO01022452">
    <property type="protein sequence ID" value="CAE0472405.1"/>
    <property type="molecule type" value="Transcribed_RNA"/>
</dbReference>
<dbReference type="PROSITE" id="PS00109">
    <property type="entry name" value="PROTEIN_KINASE_TYR"/>
    <property type="match status" value="1"/>
</dbReference>
<dbReference type="InterPro" id="IPR008266">
    <property type="entry name" value="Tyr_kinase_AS"/>
</dbReference>
<reference evidence="3" key="1">
    <citation type="submission" date="2021-01" db="EMBL/GenBank/DDBJ databases">
        <authorList>
            <person name="Corre E."/>
            <person name="Pelletier E."/>
            <person name="Niang G."/>
            <person name="Scheremetjew M."/>
            <person name="Finn R."/>
            <person name="Kale V."/>
            <person name="Holt S."/>
            <person name="Cochrane G."/>
            <person name="Meng A."/>
            <person name="Brown T."/>
            <person name="Cohen L."/>
        </authorList>
    </citation>
    <scope>NUCLEOTIDE SEQUENCE</scope>
    <source>
        <strain evidence="3">MM31A-1</strain>
    </source>
</reference>